<feature type="compositionally biased region" description="Polar residues" evidence="2">
    <location>
        <begin position="900"/>
        <end position="909"/>
    </location>
</feature>
<name>A0A1W1UYV2_PEPAS</name>
<evidence type="ECO:0000313" key="5">
    <source>
        <dbReference type="Proteomes" id="UP000192368"/>
    </source>
</evidence>
<dbReference type="InterPro" id="IPR010090">
    <property type="entry name" value="Phage_tape_meas"/>
</dbReference>
<dbReference type="NCBIfam" id="TIGR01760">
    <property type="entry name" value="tape_meas_TP901"/>
    <property type="match status" value="2"/>
</dbReference>
<dbReference type="RefSeq" id="WP_084230508.1">
    <property type="nucleotide sequence ID" value="NZ_FWWR01000009.1"/>
</dbReference>
<accession>A0A1W1UYV2</accession>
<evidence type="ECO:0000259" key="3">
    <source>
        <dbReference type="Pfam" id="PF10145"/>
    </source>
</evidence>
<proteinExistence type="predicted"/>
<dbReference type="STRING" id="573058.SAMN00017477_0871"/>
<dbReference type="OrthoDB" id="9780715at2"/>
<feature type="domain" description="Phage tail tape measure protein" evidence="3">
    <location>
        <begin position="91"/>
        <end position="288"/>
    </location>
</feature>
<reference evidence="5" key="1">
    <citation type="submission" date="2017-04" db="EMBL/GenBank/DDBJ databases">
        <authorList>
            <person name="Varghese N."/>
            <person name="Submissions S."/>
        </authorList>
    </citation>
    <scope>NUCLEOTIDE SEQUENCE [LARGE SCALE GENOMIC DNA]</scope>
    <source>
        <strain evidence="5">DSM 20463</strain>
    </source>
</reference>
<keyword evidence="5" id="KW-1185">Reference proteome</keyword>
<dbReference type="InterPro" id="IPR016024">
    <property type="entry name" value="ARM-type_fold"/>
</dbReference>
<protein>
    <submittedName>
        <fullName evidence="4">Phage tail tape measure protein, TP901 family, core region</fullName>
    </submittedName>
</protein>
<dbReference type="Proteomes" id="UP000192368">
    <property type="component" value="Unassembled WGS sequence"/>
</dbReference>
<evidence type="ECO:0000313" key="4">
    <source>
        <dbReference type="EMBL" id="SMB86288.1"/>
    </source>
</evidence>
<keyword evidence="1" id="KW-1188">Viral release from host cell</keyword>
<organism evidence="4 5">
    <name type="scientific">Peptoniphilus asaccharolyticus DSM 20463</name>
    <dbReference type="NCBI Taxonomy" id="573058"/>
    <lineage>
        <taxon>Bacteria</taxon>
        <taxon>Bacillati</taxon>
        <taxon>Bacillota</taxon>
        <taxon>Tissierellia</taxon>
        <taxon>Tissierellales</taxon>
        <taxon>Peptoniphilaceae</taxon>
        <taxon>Peptoniphilus</taxon>
    </lineage>
</organism>
<dbReference type="Pfam" id="PF10145">
    <property type="entry name" value="PhageMin_Tail"/>
    <property type="match status" value="1"/>
</dbReference>
<feature type="region of interest" description="Disordered" evidence="2">
    <location>
        <begin position="971"/>
        <end position="1014"/>
    </location>
</feature>
<feature type="region of interest" description="Disordered" evidence="2">
    <location>
        <begin position="894"/>
        <end position="935"/>
    </location>
</feature>
<dbReference type="SUPFAM" id="SSF48371">
    <property type="entry name" value="ARM repeat"/>
    <property type="match status" value="1"/>
</dbReference>
<feature type="compositionally biased region" description="Basic and acidic residues" evidence="2">
    <location>
        <begin position="971"/>
        <end position="990"/>
    </location>
</feature>
<gene>
    <name evidence="4" type="ORF">SAMN00017477_0871</name>
</gene>
<dbReference type="PANTHER" id="PTHR37813:SF1">
    <property type="entry name" value="FELS-2 PROPHAGE PROTEIN"/>
    <property type="match status" value="1"/>
</dbReference>
<sequence length="1332" mass="140268">MASDGKLVFDTKIDDSGFKQGLGKLKGIVGKGAKLAMGAITAVTAALGAAAAGAAKVGSEFEAGMSQVAATMGMTKAEIQGGSKEFKKLESAAREMGATTQFSATQASEALNYIALAGYGADDAVKLLPKTLNLAAAGGLELGYATDIVTDAMSALGLEIKDADSFIDQMAKTSQKSNTSVGQLGEAILTVGGTAKDLAGGTVELNTALGVLANNGIKGAEGGTKLRNVIMSLTAPTDKAGKAMAALGITAYDAEGNMRPLQDVFKDINLEMANMTTQEKKEWLNTVFNKQDLAAVSGLLAANAVSIDDISTALEAAGGPGEEFKENIAALGKEFDQFSDKQDFVNHVMESFGLTAEQAGILYEGLKSSLEGSTWDQLAAEIENSKGAAEEMANVMNDNLQGDITKMKSALEELSISFYKTFDTSLRESVQTATGYVDKLSLAMRGINADELASSLDAAGVSVDGLNINLVEAVLKMDQFDSKADYVSMAMDKWGLSSEQASTLFDTLSNSLENSGDKAQIVGEVLGQTISDLNTKIAEALPKFLELGINILKNLLDGLSQNIPQIADTAIQIGTTLLEGLGDIAVQFLDIGLTIIENLITGIGQNAPQIIETMIDIVVKLGDTIISHVPQLLEAGAQLLLGLAQGLADNLPTIIEQAPRLINEFTNALIGKIPMLIKVGFQILVTLAKGLIEAIPTLIANIPQIIMAIVNAFTLYNWASLGKSLITKIGEGISKAPQAIGNAIKTLLENGTKFIKDFAETLYLKGFYLIEKLSQGISGGAGNIAKAAGTIIKNIVSGLLSGLTSLIKAGFEIIKSLATGIAENLPNLTEVGKNIISSISNFISEGIPTLLEKGPEIINAIISGIASAAGALVSKGAEIIGSFIEGIKGKTGESEAAGTEITTSVNTGLSKGKDEASKSGSDLGSNYAKGIESSKSNVETGAKTLTASAKKGLETGKNDISKVGTETGKTYADKTKEKKSDSENSGKELGKSAVKGASEASKEMSKSGQTAGDEFVKGIKSKSSDAKNVGSEISKSLASGVTSSKSEVDNAVKKIIQDAINAIQNKKNEFQTKGQELIKELARGFDNAKSQVDNNLKRILQNCVNAGNSYKSQFVSVGRNLANGIAQGISSGSGAIQAAARNAVQKAVNAAKRAGQIRSPSRLMKKEVGFYLSAGMAEGIKSGEPLIEDANKNLIYKAEAQLKKLIERGASQDVLKNYLGKNIEDAVKYGNLLLNQSNLDFDKYNSSFKLIDKIKDEIKMSKNLIEDAFEDVQLKFKIDNILNLPNNQKSNNDYKPVAINIYGANFNDRNQARDFGRELNAQIERERRRYGG</sequence>
<evidence type="ECO:0000256" key="1">
    <source>
        <dbReference type="ARBA" id="ARBA00022612"/>
    </source>
</evidence>
<evidence type="ECO:0000256" key="2">
    <source>
        <dbReference type="SAM" id="MobiDB-lite"/>
    </source>
</evidence>
<dbReference type="PANTHER" id="PTHR37813">
    <property type="entry name" value="FELS-2 PROPHAGE PROTEIN"/>
    <property type="match status" value="1"/>
</dbReference>
<dbReference type="EMBL" id="FWWR01000009">
    <property type="protein sequence ID" value="SMB86288.1"/>
    <property type="molecule type" value="Genomic_DNA"/>
</dbReference>